<evidence type="ECO:0000256" key="1">
    <source>
        <dbReference type="HAMAP-Rule" id="MF_00799"/>
    </source>
</evidence>
<dbReference type="SUPFAM" id="SSF54637">
    <property type="entry name" value="Thioesterase/thiol ester dehydrase-isomerase"/>
    <property type="match status" value="1"/>
</dbReference>
<dbReference type="Pfam" id="PF13452">
    <property type="entry name" value="FAS1_DH_region"/>
    <property type="match status" value="1"/>
</dbReference>
<dbReference type="InterPro" id="IPR039569">
    <property type="entry name" value="FAS1-like_DH_region"/>
</dbReference>
<dbReference type="InterPro" id="IPR016709">
    <property type="entry name" value="HadA-like"/>
</dbReference>
<comment type="similarity">
    <text evidence="1">Belongs to the UPF0336 family.</text>
</comment>
<organism evidence="3 4">
    <name type="scientific">Streptomyces sannanensis</name>
    <dbReference type="NCBI Taxonomy" id="285536"/>
    <lineage>
        <taxon>Bacteria</taxon>
        <taxon>Bacillati</taxon>
        <taxon>Actinomycetota</taxon>
        <taxon>Actinomycetes</taxon>
        <taxon>Kitasatosporales</taxon>
        <taxon>Streptomycetaceae</taxon>
        <taxon>Streptomyces</taxon>
    </lineage>
</organism>
<sequence length="148" mass="16236">MPLNHALAGRAYPPTAPYEVEREKIREFALAVGETHPAHHDPEAARALGHPDVIAPPTFLCVLVQQATDPVVYDPELGLDYDRVVHRDQRFAFRRAVRVGDRLRATVHIDALRSPAGSDVVELRTEIEDDDGAPVATVFMSLVARAAG</sequence>
<dbReference type="Proteomes" id="UP001499990">
    <property type="component" value="Unassembled WGS sequence"/>
</dbReference>
<feature type="domain" description="FAS1-like dehydratase" evidence="2">
    <location>
        <begin position="8"/>
        <end position="137"/>
    </location>
</feature>
<dbReference type="EMBL" id="BAAAYL010000001">
    <property type="protein sequence ID" value="GAA3375571.1"/>
    <property type="molecule type" value="Genomic_DNA"/>
</dbReference>
<dbReference type="HAMAP" id="MF_00799">
    <property type="entry name" value="UPF0336"/>
    <property type="match status" value="1"/>
</dbReference>
<keyword evidence="4" id="KW-1185">Reference proteome</keyword>
<dbReference type="InterPro" id="IPR050965">
    <property type="entry name" value="UPF0336/Enoyl-CoA_hydratase"/>
</dbReference>
<dbReference type="InterPro" id="IPR029069">
    <property type="entry name" value="HotDog_dom_sf"/>
</dbReference>
<dbReference type="CDD" id="cd03441">
    <property type="entry name" value="R_hydratase_like"/>
    <property type="match status" value="1"/>
</dbReference>
<gene>
    <name evidence="3" type="ORF">GCM10020367_43890</name>
</gene>
<protein>
    <recommendedName>
        <fullName evidence="1">UPF0336 protein GCM10020367_43890</fullName>
    </recommendedName>
</protein>
<dbReference type="RefSeq" id="WP_345040283.1">
    <property type="nucleotide sequence ID" value="NZ_BAAAYL010000001.1"/>
</dbReference>
<dbReference type="PANTHER" id="PTHR43437:SF3">
    <property type="entry name" value="HYDROXYACYL-THIOESTER DEHYDRATASE TYPE 2, MITOCHONDRIAL"/>
    <property type="match status" value="1"/>
</dbReference>
<comment type="caution">
    <text evidence="3">The sequence shown here is derived from an EMBL/GenBank/DDBJ whole genome shotgun (WGS) entry which is preliminary data.</text>
</comment>
<evidence type="ECO:0000259" key="2">
    <source>
        <dbReference type="Pfam" id="PF13452"/>
    </source>
</evidence>
<evidence type="ECO:0000313" key="4">
    <source>
        <dbReference type="Proteomes" id="UP001499990"/>
    </source>
</evidence>
<name>A0ABP6SFG3_9ACTN</name>
<dbReference type="PIRSF" id="PIRSF018072">
    <property type="entry name" value="UCP018072"/>
    <property type="match status" value="1"/>
</dbReference>
<dbReference type="PANTHER" id="PTHR43437">
    <property type="entry name" value="HYDROXYACYL-THIOESTER DEHYDRATASE TYPE 2, MITOCHONDRIAL-RELATED"/>
    <property type="match status" value="1"/>
</dbReference>
<evidence type="ECO:0000313" key="3">
    <source>
        <dbReference type="EMBL" id="GAA3375571.1"/>
    </source>
</evidence>
<accession>A0ABP6SFG3</accession>
<proteinExistence type="inferred from homology"/>
<reference evidence="4" key="1">
    <citation type="journal article" date="2019" name="Int. J. Syst. Evol. Microbiol.">
        <title>The Global Catalogue of Microorganisms (GCM) 10K type strain sequencing project: providing services to taxonomists for standard genome sequencing and annotation.</title>
        <authorList>
            <consortium name="The Broad Institute Genomics Platform"/>
            <consortium name="The Broad Institute Genome Sequencing Center for Infectious Disease"/>
            <person name="Wu L."/>
            <person name="Ma J."/>
        </authorList>
    </citation>
    <scope>NUCLEOTIDE SEQUENCE [LARGE SCALE GENOMIC DNA]</scope>
    <source>
        <strain evidence="4">JCM 9651</strain>
    </source>
</reference>
<dbReference type="Gene3D" id="3.10.129.10">
    <property type="entry name" value="Hotdog Thioesterase"/>
    <property type="match status" value="1"/>
</dbReference>